<dbReference type="EMBL" id="JAMPLM010000003">
    <property type="protein sequence ID" value="MEP1057816.1"/>
    <property type="molecule type" value="Genomic_DNA"/>
</dbReference>
<dbReference type="SUPFAM" id="SSF55874">
    <property type="entry name" value="ATPase domain of HSP90 chaperone/DNA topoisomerase II/histidine kinase"/>
    <property type="match status" value="1"/>
</dbReference>
<name>A0ABV0KF17_9CYAN</name>
<comment type="caution">
    <text evidence="2">The sequence shown here is derived from an EMBL/GenBank/DDBJ whole genome shotgun (WGS) entry which is preliminary data.</text>
</comment>
<accession>A0ABV0KF17</accession>
<organism evidence="2 3">
    <name type="scientific">Stenomitos frigidus AS-A4</name>
    <dbReference type="NCBI Taxonomy" id="2933935"/>
    <lineage>
        <taxon>Bacteria</taxon>
        <taxon>Bacillati</taxon>
        <taxon>Cyanobacteriota</taxon>
        <taxon>Cyanophyceae</taxon>
        <taxon>Leptolyngbyales</taxon>
        <taxon>Leptolyngbyaceae</taxon>
        <taxon>Stenomitos</taxon>
    </lineage>
</organism>
<feature type="domain" description="GAF" evidence="1">
    <location>
        <begin position="201"/>
        <end position="355"/>
    </location>
</feature>
<sequence length="931" mass="105151">MVQPKEPNANDKQLVALGRILQILREEENADVLIDTTLSYLQAEFDYSLIWIGLYDRLAHRLHGKGGVSPSGNIPLLKQRIVLNPGDLLEQVVIQQRPLAVPDLRQELRAGDWRKTAQIDSIQGTVIFPLRYRDQCFGVTLLGSSLWGAAPRSDEKARLSMVLGALAAALHQIEAEWLRQQVKRPDQPLLSLLTKLQSLAGLGPRLEAIVEETHQFIQPARTNVYWFERNQRFFWRRMSNRQKTTGFSETSQPASGITVQEVSGFYQALCADQLVSIGEAHSSLKADTTSRLMQQIRARSLLAAPILFQDELLGFLAVEGQEPRIWEDEEKSYIRGAAQIIALIAPLDDMENTIEQIQRDRLLTAEIARSLYSEDDWKATLNLAAEQLCKRLRADRFLVLLYDAEQSAFELAHQSQPTNRRPFTTPLETLGAADWQLLEKSTGSIGIENLEGDLRLLAWRDRLLELGVRSLILCNVSLGHAVDGLVVVCHESPRTWSQIEYDLVRIVSQQLGLILHQWQLQRQNEQQQIVSQNLQQGLTLMQQIHQLEPLEQAALKHIAQVLQAPLATLIVWTPGTAIGRVVVSLTSNDRFTVNANATIPVLTDALVQWVLAHEGVLPLAIADLPTETRQWFNGVGIGQVLAIALRTAPEHEPSGILLVADGSDRQWAERHLKALSALASQLAWSRRYLLLTQKLSTQREELKRLNWYKHRSLEELYRSLIPNLKRLQDLGNPKDPLFSTRHQQILRQLNEAVTPLAKVVEAEQWQLQITSRTLSLVSLLKRSLARVDHVLKQQQLWTQVHNETNLTLDGDTAKIELVLYELLLAASQRSAIGGRIDIWCRQIDSHWLELSITDNGVIEPRLLSELENGRAIDWLAHSTLDQLPGQHLHICQAIMKQIGGELNLYTLEDNRSLSRLVLPLATNDRAAAKKE</sequence>
<proteinExistence type="predicted"/>
<feature type="domain" description="GAF" evidence="1">
    <location>
        <begin position="376"/>
        <end position="525"/>
    </location>
</feature>
<gene>
    <name evidence="2" type="ORF">NDI38_05150</name>
</gene>
<protein>
    <submittedName>
        <fullName evidence="2">GAF domain-containing protein</fullName>
    </submittedName>
</protein>
<dbReference type="InterPro" id="IPR036890">
    <property type="entry name" value="HATPase_C_sf"/>
</dbReference>
<evidence type="ECO:0000313" key="2">
    <source>
        <dbReference type="EMBL" id="MEP1057816.1"/>
    </source>
</evidence>
<evidence type="ECO:0000313" key="3">
    <source>
        <dbReference type="Proteomes" id="UP001476950"/>
    </source>
</evidence>
<feature type="domain" description="GAF" evidence="1">
    <location>
        <begin position="29"/>
        <end position="180"/>
    </location>
</feature>
<dbReference type="SUPFAM" id="SSF55781">
    <property type="entry name" value="GAF domain-like"/>
    <property type="match status" value="4"/>
</dbReference>
<dbReference type="InterPro" id="IPR029016">
    <property type="entry name" value="GAF-like_dom_sf"/>
</dbReference>
<reference evidence="2 3" key="1">
    <citation type="submission" date="2022-04" db="EMBL/GenBank/DDBJ databases">
        <title>Positive selection, recombination, and allopatry shape intraspecific diversity of widespread and dominant cyanobacteria.</title>
        <authorList>
            <person name="Wei J."/>
            <person name="Shu W."/>
            <person name="Hu C."/>
        </authorList>
    </citation>
    <scope>NUCLEOTIDE SEQUENCE [LARGE SCALE GENOMIC DNA]</scope>
    <source>
        <strain evidence="2 3">AS-A4</strain>
    </source>
</reference>
<dbReference type="InterPro" id="IPR003018">
    <property type="entry name" value="GAF"/>
</dbReference>
<evidence type="ECO:0000259" key="1">
    <source>
        <dbReference type="SMART" id="SM00065"/>
    </source>
</evidence>
<keyword evidence="3" id="KW-1185">Reference proteome</keyword>
<dbReference type="SMART" id="SM00065">
    <property type="entry name" value="GAF"/>
    <property type="match status" value="4"/>
</dbReference>
<dbReference type="Pfam" id="PF01590">
    <property type="entry name" value="GAF"/>
    <property type="match status" value="2"/>
</dbReference>
<dbReference type="RefSeq" id="WP_190451126.1">
    <property type="nucleotide sequence ID" value="NZ_JAMPLM010000003.1"/>
</dbReference>
<dbReference type="Proteomes" id="UP001476950">
    <property type="component" value="Unassembled WGS sequence"/>
</dbReference>
<feature type="domain" description="GAF" evidence="1">
    <location>
        <begin position="546"/>
        <end position="696"/>
    </location>
</feature>
<dbReference type="Gene3D" id="3.30.450.40">
    <property type="match status" value="4"/>
</dbReference>
<dbReference type="Gene3D" id="3.30.565.10">
    <property type="entry name" value="Histidine kinase-like ATPase, C-terminal domain"/>
    <property type="match status" value="1"/>
</dbReference>